<dbReference type="Pfam" id="PF13519">
    <property type="entry name" value="VWA_2"/>
    <property type="match status" value="1"/>
</dbReference>
<dbReference type="SMART" id="SM00327">
    <property type="entry name" value="VWA"/>
    <property type="match status" value="1"/>
</dbReference>
<dbReference type="PROSITE" id="PS50234">
    <property type="entry name" value="VWFA"/>
    <property type="match status" value="1"/>
</dbReference>
<dbReference type="HOGENOM" id="CLU_024570_2_1_0"/>
<evidence type="ECO:0000256" key="6">
    <source>
        <dbReference type="SAM" id="Phobius"/>
    </source>
</evidence>
<evidence type="ECO:0000256" key="1">
    <source>
        <dbReference type="ARBA" id="ARBA00022475"/>
    </source>
</evidence>
<dbReference type="EMBL" id="CP003382">
    <property type="protein sequence ID" value="AFZ69177.1"/>
    <property type="molecule type" value="Genomic_DNA"/>
</dbReference>
<evidence type="ECO:0000256" key="3">
    <source>
        <dbReference type="ARBA" id="ARBA00022989"/>
    </source>
</evidence>
<dbReference type="KEGG" id="dpd:Deipe_3752"/>
<protein>
    <submittedName>
        <fullName evidence="8">Mg-chelatase subunit ChlD</fullName>
    </submittedName>
</protein>
<dbReference type="OrthoDB" id="6206554at2"/>
<dbReference type="eggNOG" id="COG2304">
    <property type="taxonomic scope" value="Bacteria"/>
</dbReference>
<dbReference type="PATRIC" id="fig|937777.3.peg.3761"/>
<organism evidence="8 9">
    <name type="scientific">Deinococcus peraridilitoris (strain DSM 19664 / LMG 22246 / CIP 109416 / KR-200)</name>
    <dbReference type="NCBI Taxonomy" id="937777"/>
    <lineage>
        <taxon>Bacteria</taxon>
        <taxon>Thermotogati</taxon>
        <taxon>Deinococcota</taxon>
        <taxon>Deinococci</taxon>
        <taxon>Deinococcales</taxon>
        <taxon>Deinococcaceae</taxon>
        <taxon>Deinococcus</taxon>
    </lineage>
</organism>
<keyword evidence="1" id="KW-1003">Cell membrane</keyword>
<dbReference type="InterPro" id="IPR050768">
    <property type="entry name" value="UPF0353/GerABKA_families"/>
</dbReference>
<dbReference type="STRING" id="937777.Deipe_3752"/>
<proteinExistence type="predicted"/>
<evidence type="ECO:0000313" key="9">
    <source>
        <dbReference type="Proteomes" id="UP000010467"/>
    </source>
</evidence>
<gene>
    <name evidence="8" type="ordered locus">Deipe_3752</name>
</gene>
<dbReference type="SUPFAM" id="SSF53300">
    <property type="entry name" value="vWA-like"/>
    <property type="match status" value="1"/>
</dbReference>
<feature type="transmembrane region" description="Helical" evidence="6">
    <location>
        <begin position="6"/>
        <end position="24"/>
    </location>
</feature>
<evidence type="ECO:0000256" key="4">
    <source>
        <dbReference type="ARBA" id="ARBA00023136"/>
    </source>
</evidence>
<dbReference type="PANTHER" id="PTHR22550">
    <property type="entry name" value="SPORE GERMINATION PROTEIN"/>
    <property type="match status" value="1"/>
</dbReference>
<dbReference type="Proteomes" id="UP000010467">
    <property type="component" value="Chromosome"/>
</dbReference>
<feature type="domain" description="VWFA" evidence="7">
    <location>
        <begin position="87"/>
        <end position="299"/>
    </location>
</feature>
<dbReference type="PANTHER" id="PTHR22550:SF5">
    <property type="entry name" value="LEUCINE ZIPPER PROTEIN 4"/>
    <property type="match status" value="1"/>
</dbReference>
<sequence length="339" mass="36694">MSFGLPFFLWLLVLLPVTLWVLWWSARRRAERARAYADPHLQSAVLTSGSARHWRWPLALQLAALAVLLFGAAQPIARPTLPVNKAAVMIALDASRSMLADDVKPSRLEAARKVAREFVRAAPASTRIGFLTFSDSASVLVSPTTDRQVLLDALERVQPAQATSFTGALVSGVRALPGRADAVVPQELQTGPGAPNERNPNPPPVDLDSLAPGAILMLSDGISNRGPSPLVAARFASDHKVKLYAVALGRPGGAVSEIEGQLVFVPFDTRELERLTQLTQGRFLFPATTEQLRELYRDLGTVMRWEPSELDLAGPLAGTAALLMLLGGALALRWQRRVP</sequence>
<dbReference type="Pfam" id="PF07584">
    <property type="entry name" value="BatA"/>
    <property type="match status" value="1"/>
</dbReference>
<dbReference type="Gene3D" id="3.40.50.410">
    <property type="entry name" value="von Willebrand factor, type A domain"/>
    <property type="match status" value="1"/>
</dbReference>
<keyword evidence="2 6" id="KW-0812">Transmembrane</keyword>
<dbReference type="InterPro" id="IPR036465">
    <property type="entry name" value="vWFA_dom_sf"/>
</dbReference>
<keyword evidence="4 6" id="KW-0472">Membrane</keyword>
<evidence type="ECO:0000256" key="5">
    <source>
        <dbReference type="SAM" id="MobiDB-lite"/>
    </source>
</evidence>
<dbReference type="AlphaFoldDB" id="L0A7N3"/>
<feature type="transmembrane region" description="Helical" evidence="6">
    <location>
        <begin position="312"/>
        <end position="332"/>
    </location>
</feature>
<keyword evidence="3 6" id="KW-1133">Transmembrane helix</keyword>
<keyword evidence="9" id="KW-1185">Reference proteome</keyword>
<evidence type="ECO:0000313" key="8">
    <source>
        <dbReference type="EMBL" id="AFZ69177.1"/>
    </source>
</evidence>
<evidence type="ECO:0000256" key="2">
    <source>
        <dbReference type="ARBA" id="ARBA00022692"/>
    </source>
</evidence>
<dbReference type="RefSeq" id="WP_015237473.1">
    <property type="nucleotide sequence ID" value="NC_019793.1"/>
</dbReference>
<accession>L0A7N3</accession>
<feature type="transmembrane region" description="Helical" evidence="6">
    <location>
        <begin position="58"/>
        <end position="77"/>
    </location>
</feature>
<dbReference type="InterPro" id="IPR002035">
    <property type="entry name" value="VWF_A"/>
</dbReference>
<dbReference type="InterPro" id="IPR024163">
    <property type="entry name" value="Aerotolerance_reg_N"/>
</dbReference>
<name>L0A7N3_DEIPD</name>
<reference evidence="9" key="1">
    <citation type="submission" date="2012-03" db="EMBL/GenBank/DDBJ databases">
        <title>Complete sequence of chromosome of Deinococcus peraridilitoris DSM 19664.</title>
        <authorList>
            <person name="Lucas S."/>
            <person name="Copeland A."/>
            <person name="Lapidus A."/>
            <person name="Glavina del Rio T."/>
            <person name="Dalin E."/>
            <person name="Tice H."/>
            <person name="Bruce D."/>
            <person name="Goodwin L."/>
            <person name="Pitluck S."/>
            <person name="Peters L."/>
            <person name="Mikhailova N."/>
            <person name="Lu M."/>
            <person name="Kyrpides N."/>
            <person name="Mavromatis K."/>
            <person name="Ivanova N."/>
            <person name="Brettin T."/>
            <person name="Detter J.C."/>
            <person name="Han C."/>
            <person name="Larimer F."/>
            <person name="Land M."/>
            <person name="Hauser L."/>
            <person name="Markowitz V."/>
            <person name="Cheng J.-F."/>
            <person name="Hugenholtz P."/>
            <person name="Woyke T."/>
            <person name="Wu D."/>
            <person name="Pukall R."/>
            <person name="Steenblock K."/>
            <person name="Brambilla E."/>
            <person name="Klenk H.-P."/>
            <person name="Eisen J.A."/>
        </authorList>
    </citation>
    <scope>NUCLEOTIDE SEQUENCE [LARGE SCALE GENOMIC DNA]</scope>
    <source>
        <strain evidence="9">DSM 19664 / LMG 22246 / CIP 109416 / KR-200</strain>
    </source>
</reference>
<feature type="region of interest" description="Disordered" evidence="5">
    <location>
        <begin position="186"/>
        <end position="210"/>
    </location>
</feature>
<evidence type="ECO:0000259" key="7">
    <source>
        <dbReference type="PROSITE" id="PS50234"/>
    </source>
</evidence>